<feature type="domain" description="Dihydroxy-acid/6-phosphogluconate dehydratase C-terminal" evidence="19">
    <location>
        <begin position="388"/>
        <end position="577"/>
    </location>
</feature>
<dbReference type="RefSeq" id="XP_005718290.1">
    <property type="nucleotide sequence ID" value="XM_005718233.1"/>
</dbReference>
<dbReference type="Pfam" id="PF24877">
    <property type="entry name" value="ILV_EDD_C"/>
    <property type="match status" value="1"/>
</dbReference>
<dbReference type="InterPro" id="IPR037237">
    <property type="entry name" value="IlvD/EDD_N"/>
</dbReference>
<feature type="compositionally biased region" description="Polar residues" evidence="17">
    <location>
        <begin position="1"/>
        <end position="10"/>
    </location>
</feature>
<dbReference type="PANTHER" id="PTHR21000">
    <property type="entry name" value="DIHYDROXY-ACID DEHYDRATASE DAD"/>
    <property type="match status" value="1"/>
</dbReference>
<keyword evidence="8" id="KW-0411">Iron-sulfur</keyword>
<dbReference type="PANTHER" id="PTHR21000:SF5">
    <property type="entry name" value="DIHYDROXY-ACID DEHYDRATASE, MITOCHONDRIAL"/>
    <property type="match status" value="1"/>
</dbReference>
<evidence type="ECO:0000259" key="19">
    <source>
        <dbReference type="Pfam" id="PF24877"/>
    </source>
</evidence>
<evidence type="ECO:0000256" key="2">
    <source>
        <dbReference type="ARBA" id="ARBA00006486"/>
    </source>
</evidence>
<organism evidence="20 21">
    <name type="scientific">Chondrus crispus</name>
    <name type="common">Carrageen Irish moss</name>
    <name type="synonym">Polymorpha crispa</name>
    <dbReference type="NCBI Taxonomy" id="2769"/>
    <lineage>
        <taxon>Eukaryota</taxon>
        <taxon>Rhodophyta</taxon>
        <taxon>Florideophyceae</taxon>
        <taxon>Rhodymeniophycidae</taxon>
        <taxon>Gigartinales</taxon>
        <taxon>Gigartinaceae</taxon>
        <taxon>Chondrus</taxon>
    </lineage>
</organism>
<dbReference type="OMA" id="PFGRYVM"/>
<evidence type="ECO:0000313" key="20">
    <source>
        <dbReference type="EMBL" id="CDF38397.1"/>
    </source>
</evidence>
<gene>
    <name evidence="20" type="ORF">CHC_T00009385001</name>
</gene>
<dbReference type="InterPro" id="IPR004404">
    <property type="entry name" value="DihydroxyA_deHydtase"/>
</dbReference>
<evidence type="ECO:0000256" key="1">
    <source>
        <dbReference type="ARBA" id="ARBA00001946"/>
    </source>
</evidence>
<keyword evidence="4" id="KW-0001">2Fe-2S</keyword>
<dbReference type="UniPathway" id="UPA00047">
    <property type="reaction ID" value="UER00057"/>
</dbReference>
<protein>
    <recommendedName>
        <fullName evidence="14">dihydroxy-acid dehydratase</fullName>
        <ecNumber evidence="14">4.2.1.9</ecNumber>
    </recommendedName>
</protein>
<dbReference type="GO" id="GO:0009099">
    <property type="term" value="P:L-valine biosynthetic process"/>
    <property type="evidence" value="ECO:0007669"/>
    <property type="project" value="UniProtKB-UniPathway"/>
</dbReference>
<dbReference type="HAMAP" id="MF_00012">
    <property type="entry name" value="IlvD"/>
    <property type="match status" value="1"/>
</dbReference>
<evidence type="ECO:0000256" key="5">
    <source>
        <dbReference type="ARBA" id="ARBA00022723"/>
    </source>
</evidence>
<dbReference type="InterPro" id="IPR000581">
    <property type="entry name" value="ILV_EDD_N"/>
</dbReference>
<dbReference type="InterPro" id="IPR020558">
    <property type="entry name" value="DiOHA_6PGluconate_deHydtase_CS"/>
</dbReference>
<evidence type="ECO:0000256" key="14">
    <source>
        <dbReference type="ARBA" id="ARBA00029490"/>
    </source>
</evidence>
<evidence type="ECO:0000256" key="10">
    <source>
        <dbReference type="ARBA" id="ARBA00023304"/>
    </source>
</evidence>
<dbReference type="AlphaFoldDB" id="R7QIR0"/>
<dbReference type="SUPFAM" id="SSF143975">
    <property type="entry name" value="IlvD/EDD N-terminal domain-like"/>
    <property type="match status" value="1"/>
</dbReference>
<proteinExistence type="inferred from homology"/>
<keyword evidence="21" id="KW-1185">Reference proteome</keyword>
<evidence type="ECO:0000256" key="3">
    <source>
        <dbReference type="ARBA" id="ARBA00022605"/>
    </source>
</evidence>
<comment type="cofactor">
    <cofactor evidence="15">
        <name>[2Fe-2S] cluster</name>
        <dbReference type="ChEBI" id="CHEBI:190135"/>
    </cofactor>
</comment>
<evidence type="ECO:0000313" key="21">
    <source>
        <dbReference type="Proteomes" id="UP000012073"/>
    </source>
</evidence>
<keyword evidence="10" id="KW-0100">Branched-chain amino acid biosynthesis</keyword>
<accession>R7QIR0</accession>
<dbReference type="GO" id="GO:0004160">
    <property type="term" value="F:dihydroxy-acid dehydratase activity"/>
    <property type="evidence" value="ECO:0007669"/>
    <property type="project" value="UniProtKB-EC"/>
</dbReference>
<dbReference type="GO" id="GO:0009097">
    <property type="term" value="P:isoleucine biosynthetic process"/>
    <property type="evidence" value="ECO:0007669"/>
    <property type="project" value="UniProtKB-UniPathway"/>
</dbReference>
<dbReference type="Pfam" id="PF00920">
    <property type="entry name" value="ILVD_EDD_N"/>
    <property type="match status" value="1"/>
</dbReference>
<evidence type="ECO:0000259" key="18">
    <source>
        <dbReference type="Pfam" id="PF00920"/>
    </source>
</evidence>
<dbReference type="PROSITE" id="PS00887">
    <property type="entry name" value="ILVD_EDD_2"/>
    <property type="match status" value="1"/>
</dbReference>
<dbReference type="EMBL" id="HG001932">
    <property type="protein sequence ID" value="CDF38397.1"/>
    <property type="molecule type" value="Genomic_DNA"/>
</dbReference>
<dbReference type="InterPro" id="IPR056740">
    <property type="entry name" value="ILV_EDD_C"/>
</dbReference>
<feature type="domain" description="Dihydroxy-acid/6-phosphogluconate dehydratase N-terminal" evidence="18">
    <location>
        <begin position="51"/>
        <end position="374"/>
    </location>
</feature>
<dbReference type="Gramene" id="CDF38397">
    <property type="protein sequence ID" value="CDF38397"/>
    <property type="gene ID" value="CHC_T00009385001"/>
</dbReference>
<evidence type="ECO:0000256" key="12">
    <source>
        <dbReference type="ARBA" id="ARBA00029436"/>
    </source>
</evidence>
<evidence type="ECO:0000256" key="16">
    <source>
        <dbReference type="ARBA" id="ARBA00052865"/>
    </source>
</evidence>
<evidence type="ECO:0000256" key="7">
    <source>
        <dbReference type="ARBA" id="ARBA00023004"/>
    </source>
</evidence>
<evidence type="ECO:0000256" key="13">
    <source>
        <dbReference type="ARBA" id="ARBA00029437"/>
    </source>
</evidence>
<name>R7QIR0_CHOCR</name>
<dbReference type="GO" id="GO:0046872">
    <property type="term" value="F:metal ion binding"/>
    <property type="evidence" value="ECO:0007669"/>
    <property type="project" value="UniProtKB-KW"/>
</dbReference>
<dbReference type="NCBIfam" id="TIGR00110">
    <property type="entry name" value="ilvD"/>
    <property type="match status" value="1"/>
</dbReference>
<keyword evidence="9" id="KW-0456">Lyase</keyword>
<dbReference type="EC" id="4.2.1.9" evidence="14"/>
<sequence>MTAAEVSTSSHLRDRSSGLVGDQPGTPEWNKRTATRAMLRAVDFQDEDFGKPIITLACTHTNATPCNAHMNELGEALQKEVESIGGKAFVFGTPVISDGETMGTLGMRYSLVSRDLIADCIETMHEGYLADGMITLGGCDKSIPGALMPILRNDSIGVMLYGGSILPGHLDGKDLTVISSFEAIGARGAGKIDDKELGRVERNSCPGSGACGGMFTANTMSSIIEAMGMSVPYSAAHTAVDVNNQLSVDKLEDCKRSVEALFTCMERGITSRQICTKKAFENGITVCMALGGSTNAVLHCLALAHEAEVDLTIDDFNRIGDRVPLIGDFKPSGTYVMADLEKIGGIPLVMKYLLDQGMLHGDCMTVTGKTMAENLAEIPSGLPSGQTIIRHLENPYAPPGKHLVVMRGNLAPDGAVIKLSGKEISQHRGPARVFESEEMAMDAILTGQIVENDVVVIRQEGPKGGPGMREMLSPSSAIMGAGLGKTVALITDGRFSGGTHGIVVGHIAPEAAVGGPIGLVEEGDIVVLDVDKRLLNVEVGEAEMESRRQSWTPYVKSNPRGVLKKYRQLVSSASKGAVTH</sequence>
<evidence type="ECO:0000256" key="11">
    <source>
        <dbReference type="ARBA" id="ARBA00029304"/>
    </source>
</evidence>
<evidence type="ECO:0000256" key="4">
    <source>
        <dbReference type="ARBA" id="ARBA00022714"/>
    </source>
</evidence>
<dbReference type="FunFam" id="3.50.30.80:FF:000001">
    <property type="entry name" value="Dihydroxy-acid dehydratase"/>
    <property type="match status" value="1"/>
</dbReference>
<dbReference type="UniPathway" id="UPA00049">
    <property type="reaction ID" value="UER00061"/>
</dbReference>
<dbReference type="Proteomes" id="UP000012073">
    <property type="component" value="Unassembled WGS sequence"/>
</dbReference>
<dbReference type="GO" id="GO:0051537">
    <property type="term" value="F:2 iron, 2 sulfur cluster binding"/>
    <property type="evidence" value="ECO:0007669"/>
    <property type="project" value="UniProtKB-KW"/>
</dbReference>
<dbReference type="OrthoDB" id="1294at2759"/>
<dbReference type="Gene3D" id="3.50.30.80">
    <property type="entry name" value="IlvD/EDD C-terminal domain-like"/>
    <property type="match status" value="1"/>
</dbReference>
<feature type="region of interest" description="Disordered" evidence="17">
    <location>
        <begin position="1"/>
        <end position="30"/>
    </location>
</feature>
<reference evidence="21" key="1">
    <citation type="journal article" date="2013" name="Proc. Natl. Acad. Sci. U.S.A.">
        <title>Genome structure and metabolic features in the red seaweed Chondrus crispus shed light on evolution of the Archaeplastida.</title>
        <authorList>
            <person name="Collen J."/>
            <person name="Porcel B."/>
            <person name="Carre W."/>
            <person name="Ball S.G."/>
            <person name="Chaparro C."/>
            <person name="Tonon T."/>
            <person name="Barbeyron T."/>
            <person name="Michel G."/>
            <person name="Noel B."/>
            <person name="Valentin K."/>
            <person name="Elias M."/>
            <person name="Artiguenave F."/>
            <person name="Arun A."/>
            <person name="Aury J.M."/>
            <person name="Barbosa-Neto J.F."/>
            <person name="Bothwell J.H."/>
            <person name="Bouget F.Y."/>
            <person name="Brillet L."/>
            <person name="Cabello-Hurtado F."/>
            <person name="Capella-Gutierrez S."/>
            <person name="Charrier B."/>
            <person name="Cladiere L."/>
            <person name="Cock J.M."/>
            <person name="Coelho S.M."/>
            <person name="Colleoni C."/>
            <person name="Czjzek M."/>
            <person name="Da Silva C."/>
            <person name="Delage L."/>
            <person name="Denoeud F."/>
            <person name="Deschamps P."/>
            <person name="Dittami S.M."/>
            <person name="Gabaldon T."/>
            <person name="Gachon C.M."/>
            <person name="Groisillier A."/>
            <person name="Herve C."/>
            <person name="Jabbari K."/>
            <person name="Katinka M."/>
            <person name="Kloareg B."/>
            <person name="Kowalczyk N."/>
            <person name="Labadie K."/>
            <person name="Leblanc C."/>
            <person name="Lopez P.J."/>
            <person name="McLachlan D.H."/>
            <person name="Meslet-Cladiere L."/>
            <person name="Moustafa A."/>
            <person name="Nehr Z."/>
            <person name="Nyvall Collen P."/>
            <person name="Panaud O."/>
            <person name="Partensky F."/>
            <person name="Poulain J."/>
            <person name="Rensing S.A."/>
            <person name="Rousvoal S."/>
            <person name="Samson G."/>
            <person name="Symeonidi A."/>
            <person name="Weissenbach J."/>
            <person name="Zambounis A."/>
            <person name="Wincker P."/>
            <person name="Boyen C."/>
        </authorList>
    </citation>
    <scope>NUCLEOTIDE SEQUENCE [LARGE SCALE GENOMIC DNA]</scope>
    <source>
        <strain evidence="21">cv. Stackhouse</strain>
    </source>
</reference>
<keyword evidence="6" id="KW-0460">Magnesium</keyword>
<comment type="catalytic activity">
    <reaction evidence="11">
        <text>(2R)-2,3-dihydroxy-3-methylbutanoate = 3-methyl-2-oxobutanoate + H2O</text>
        <dbReference type="Rhea" id="RHEA:24809"/>
        <dbReference type="ChEBI" id="CHEBI:11851"/>
        <dbReference type="ChEBI" id="CHEBI:15377"/>
        <dbReference type="ChEBI" id="CHEBI:49072"/>
        <dbReference type="EC" id="4.2.1.9"/>
    </reaction>
    <physiologicalReaction direction="left-to-right" evidence="11">
        <dbReference type="Rhea" id="RHEA:24810"/>
    </physiologicalReaction>
</comment>
<keyword evidence="3" id="KW-0028">Amino-acid biosynthesis</keyword>
<evidence type="ECO:0000256" key="15">
    <source>
        <dbReference type="ARBA" id="ARBA00034078"/>
    </source>
</evidence>
<dbReference type="InterPro" id="IPR042096">
    <property type="entry name" value="Dihydro-acid_dehy_C"/>
</dbReference>
<dbReference type="InterPro" id="IPR050165">
    <property type="entry name" value="DHAD_IlvD/Edd"/>
</dbReference>
<dbReference type="SUPFAM" id="SSF52016">
    <property type="entry name" value="LeuD/IlvD-like"/>
    <property type="match status" value="1"/>
</dbReference>
<evidence type="ECO:0000256" key="8">
    <source>
        <dbReference type="ARBA" id="ARBA00023014"/>
    </source>
</evidence>
<comment type="cofactor">
    <cofactor evidence="1">
        <name>Mg(2+)</name>
        <dbReference type="ChEBI" id="CHEBI:18420"/>
    </cofactor>
</comment>
<comment type="similarity">
    <text evidence="2">Belongs to the IlvD/Edd family.</text>
</comment>
<dbReference type="KEGG" id="ccp:CHC_T00009385001"/>
<keyword evidence="5" id="KW-0479">Metal-binding</keyword>
<evidence type="ECO:0000256" key="17">
    <source>
        <dbReference type="SAM" id="MobiDB-lite"/>
    </source>
</evidence>
<comment type="pathway">
    <text evidence="13">Amino-acid biosynthesis; L-isoleucine biosynthesis; L-isoleucine from 2-oxobutanoate: step 3/4.</text>
</comment>
<dbReference type="GeneID" id="17326008"/>
<evidence type="ECO:0000256" key="6">
    <source>
        <dbReference type="ARBA" id="ARBA00022842"/>
    </source>
</evidence>
<dbReference type="PhylomeDB" id="R7QIR0"/>
<dbReference type="NCBIfam" id="NF002068">
    <property type="entry name" value="PRK00911.1"/>
    <property type="match status" value="1"/>
</dbReference>
<keyword evidence="7" id="KW-0408">Iron</keyword>
<comment type="pathway">
    <text evidence="12">Amino-acid biosynthesis; L-valine biosynthesis; L-valine from pyruvate: step 3/4.</text>
</comment>
<dbReference type="STRING" id="2769.R7QIR0"/>
<evidence type="ECO:0000256" key="9">
    <source>
        <dbReference type="ARBA" id="ARBA00023239"/>
    </source>
</evidence>
<comment type="catalytic activity">
    <reaction evidence="16">
        <text>(2R,3R)-2,3-dihydroxy-3-methylpentanoate = (S)-3-methyl-2-oxopentanoate + H2O</text>
        <dbReference type="Rhea" id="RHEA:27694"/>
        <dbReference type="ChEBI" id="CHEBI:15377"/>
        <dbReference type="ChEBI" id="CHEBI:35146"/>
        <dbReference type="ChEBI" id="CHEBI:49258"/>
        <dbReference type="EC" id="4.2.1.9"/>
    </reaction>
    <physiologicalReaction direction="left-to-right" evidence="16">
        <dbReference type="Rhea" id="RHEA:27695"/>
    </physiologicalReaction>
</comment>